<evidence type="ECO:0000256" key="1">
    <source>
        <dbReference type="ARBA" id="ARBA00009986"/>
    </source>
</evidence>
<comment type="caution">
    <text evidence="7">The sequence shown here is derived from an EMBL/GenBank/DDBJ whole genome shotgun (WGS) entry which is preliminary data.</text>
</comment>
<accession>A0A0B2BXC3</accession>
<comment type="similarity">
    <text evidence="1 5">Belongs to the aldehyde dehydrogenase family.</text>
</comment>
<dbReference type="GO" id="GO:0016620">
    <property type="term" value="F:oxidoreductase activity, acting on the aldehyde or oxo group of donors, NAD or NADP as acceptor"/>
    <property type="evidence" value="ECO:0007669"/>
    <property type="project" value="InterPro"/>
</dbReference>
<feature type="domain" description="Aldehyde dehydrogenase" evidence="6">
    <location>
        <begin position="25"/>
        <end position="486"/>
    </location>
</feature>
<dbReference type="RefSeq" id="WP_039096964.1">
    <property type="nucleotide sequence ID" value="NZ_JTDN01000002.1"/>
</dbReference>
<gene>
    <name evidence="7" type="ORF">PK98_10975</name>
</gene>
<evidence type="ECO:0000313" key="7">
    <source>
        <dbReference type="EMBL" id="KHL24515.1"/>
    </source>
</evidence>
<dbReference type="PANTHER" id="PTHR42804">
    <property type="entry name" value="ALDEHYDE DEHYDROGENASE"/>
    <property type="match status" value="1"/>
</dbReference>
<evidence type="ECO:0000256" key="4">
    <source>
        <dbReference type="PROSITE-ProRule" id="PRU10007"/>
    </source>
</evidence>
<name>A0A0B2BXC3_9SPHN</name>
<evidence type="ECO:0000259" key="6">
    <source>
        <dbReference type="Pfam" id="PF00171"/>
    </source>
</evidence>
<organism evidence="7 8">
    <name type="scientific">Croceibacterium mercuriale</name>
    <dbReference type="NCBI Taxonomy" id="1572751"/>
    <lineage>
        <taxon>Bacteria</taxon>
        <taxon>Pseudomonadati</taxon>
        <taxon>Pseudomonadota</taxon>
        <taxon>Alphaproteobacteria</taxon>
        <taxon>Sphingomonadales</taxon>
        <taxon>Erythrobacteraceae</taxon>
        <taxon>Croceibacterium</taxon>
    </lineage>
</organism>
<evidence type="ECO:0000256" key="5">
    <source>
        <dbReference type="RuleBase" id="RU003345"/>
    </source>
</evidence>
<dbReference type="EMBL" id="JTDN01000002">
    <property type="protein sequence ID" value="KHL24515.1"/>
    <property type="molecule type" value="Genomic_DNA"/>
</dbReference>
<evidence type="ECO:0000313" key="8">
    <source>
        <dbReference type="Proteomes" id="UP000030988"/>
    </source>
</evidence>
<sequence>MEHLTRTIAGITGRGARQLFIDGDWRAATGTVQNQVIAPHTEEVLLSYVEPSAEDADAAVAAARRAFDDGPWPRMAPEERGAYLTRVAGLLRARMPELAEAWTGQVGAVLGFTSKASHQVPGLFDYYAGLTRTYPFVEERTRSAGGKVRVVAEPAGVCLAVTPWNAPLVLLTYKVAAALAAGCTMVAKPSPETPIDAHILAECLAEAGLPAGVFNLLPGGREIGDHLVRHPGVDKISFTGSTAAGRHIAGVAAERLARVGLELGGKSAAMILPDADIATVLPSLVPYSMPITGQVCFSLTRVLVPASRKEEIVDAYAGMVGQVQLGDPFAAGTGMGPLAMARQLERVQSYIDRGQAEGATLHRGGGRPTHLDRGFFIEPTIFTDVEPGMAIFQEEIFGPVVSFITYADEADMIAKANATEYGLHGAVYTADPEHGYAIARQYRAGSVTINGMIVDIEMPFGGFKQSGIGREGGVEGLAGYTETKAIYFA</sequence>
<reference evidence="7 8" key="1">
    <citation type="submission" date="2014-11" db="EMBL/GenBank/DDBJ databases">
        <title>Draft genome sequence of Kirrobacter mercurialis.</title>
        <authorList>
            <person name="Coil D.A."/>
            <person name="Eisen J.A."/>
        </authorList>
    </citation>
    <scope>NUCLEOTIDE SEQUENCE [LARGE SCALE GENOMIC DNA]</scope>
    <source>
        <strain evidence="7 8">Coronado</strain>
    </source>
</reference>
<dbReference type="InterPro" id="IPR029510">
    <property type="entry name" value="Ald_DH_CS_GLU"/>
</dbReference>
<evidence type="ECO:0000256" key="3">
    <source>
        <dbReference type="ARBA" id="ARBA00023097"/>
    </source>
</evidence>
<dbReference type="FunFam" id="3.40.605.10:FF:000026">
    <property type="entry name" value="Aldehyde dehydrogenase, putative"/>
    <property type="match status" value="1"/>
</dbReference>
<dbReference type="STRING" id="1572751.PK98_10975"/>
<dbReference type="FunFam" id="3.40.605.10:FF:000007">
    <property type="entry name" value="NAD/NADP-dependent betaine aldehyde dehydrogenase"/>
    <property type="match status" value="1"/>
</dbReference>
<feature type="active site" evidence="4">
    <location>
        <position position="262"/>
    </location>
</feature>
<dbReference type="InterPro" id="IPR016162">
    <property type="entry name" value="Ald_DH_N"/>
</dbReference>
<dbReference type="OrthoDB" id="9761688at2"/>
<dbReference type="InterPro" id="IPR016161">
    <property type="entry name" value="Ald_DH/histidinol_DH"/>
</dbReference>
<dbReference type="Gene3D" id="3.40.309.10">
    <property type="entry name" value="Aldehyde Dehydrogenase, Chain A, domain 2"/>
    <property type="match status" value="1"/>
</dbReference>
<protein>
    <submittedName>
        <fullName evidence="7">Aldehyde dehydrogenase</fullName>
    </submittedName>
</protein>
<dbReference type="Pfam" id="PF00171">
    <property type="entry name" value="Aldedh"/>
    <property type="match status" value="1"/>
</dbReference>
<dbReference type="PROSITE" id="PS00687">
    <property type="entry name" value="ALDEHYDE_DEHYDR_GLU"/>
    <property type="match status" value="1"/>
</dbReference>
<dbReference type="InterPro" id="IPR016163">
    <property type="entry name" value="Ald_DH_C"/>
</dbReference>
<keyword evidence="2 5" id="KW-0560">Oxidoreductase</keyword>
<dbReference type="CDD" id="cd07139">
    <property type="entry name" value="ALDH_AldA-Rv0768"/>
    <property type="match status" value="1"/>
</dbReference>
<proteinExistence type="inferred from homology"/>
<dbReference type="Proteomes" id="UP000030988">
    <property type="component" value="Unassembled WGS sequence"/>
</dbReference>
<dbReference type="PANTHER" id="PTHR42804:SF1">
    <property type="entry name" value="ALDEHYDE DEHYDROGENASE-RELATED"/>
    <property type="match status" value="1"/>
</dbReference>
<dbReference type="AlphaFoldDB" id="A0A0B2BXC3"/>
<dbReference type="InterPro" id="IPR015590">
    <property type="entry name" value="Aldehyde_DH_dom"/>
</dbReference>
<keyword evidence="8" id="KW-1185">Reference proteome</keyword>
<evidence type="ECO:0000256" key="2">
    <source>
        <dbReference type="ARBA" id="ARBA00023002"/>
    </source>
</evidence>
<dbReference type="SUPFAM" id="SSF53720">
    <property type="entry name" value="ALDH-like"/>
    <property type="match status" value="1"/>
</dbReference>
<keyword evidence="3" id="KW-0558">Oxidation</keyword>
<dbReference type="Gene3D" id="3.40.605.10">
    <property type="entry name" value="Aldehyde Dehydrogenase, Chain A, domain 1"/>
    <property type="match status" value="1"/>
</dbReference>